<keyword evidence="3" id="KW-1185">Reference proteome</keyword>
<dbReference type="eggNOG" id="COG0262">
    <property type="taxonomic scope" value="Bacteria"/>
</dbReference>
<dbReference type="EMBL" id="CP002345">
    <property type="protein sequence ID" value="ADQ78787.1"/>
    <property type="molecule type" value="Genomic_DNA"/>
</dbReference>
<dbReference type="InterPro" id="IPR002734">
    <property type="entry name" value="RibDG_C"/>
</dbReference>
<dbReference type="STRING" id="694427.Palpr_0631"/>
<dbReference type="AlphaFoldDB" id="E4T243"/>
<dbReference type="HOGENOM" id="CLU_043966_1_3_10"/>
<reference key="1">
    <citation type="submission" date="2010-11" db="EMBL/GenBank/DDBJ databases">
        <title>The complete genome of Paludibacter propionicigenes DSM 17365.</title>
        <authorList>
            <consortium name="US DOE Joint Genome Institute (JGI-PGF)"/>
            <person name="Lucas S."/>
            <person name="Copeland A."/>
            <person name="Lapidus A."/>
            <person name="Bruce D."/>
            <person name="Goodwin L."/>
            <person name="Pitluck S."/>
            <person name="Kyrpides N."/>
            <person name="Mavromatis K."/>
            <person name="Ivanova N."/>
            <person name="Munk A.C."/>
            <person name="Brettin T."/>
            <person name="Detter J.C."/>
            <person name="Han C."/>
            <person name="Tapia R."/>
            <person name="Land M."/>
            <person name="Hauser L."/>
            <person name="Markowitz V."/>
            <person name="Cheng J.-F."/>
            <person name="Hugenholtz P."/>
            <person name="Woyke T."/>
            <person name="Wu D."/>
            <person name="Gronow S."/>
            <person name="Wellnitz S."/>
            <person name="Brambilla E."/>
            <person name="Klenk H.-P."/>
            <person name="Eisen J.A."/>
        </authorList>
    </citation>
    <scope>NUCLEOTIDE SEQUENCE</scope>
    <source>
        <strain>WB4</strain>
    </source>
</reference>
<feature type="domain" description="Bacterial bifunctional deaminase-reductase C-terminal" evidence="1">
    <location>
        <begin position="2"/>
        <end position="173"/>
    </location>
</feature>
<sequence length="183" mass="20856">MRKVIAAFNMTLDGVCDHTTGIASEDLHQHYSDLLDNTGVVLYGRTTYELMQFWKTVLENPSGEKSMDDFAILIDRIPKLVFSNTLKETNWNSAKLSDSPLNDKVFELKQQSGKDILVGSRSLIIQLLNSNLIDEFQICVHPIIEGKGLRLFDQIKDRIMLKLIKTKTLDSGATVFYYEPIRE</sequence>
<dbReference type="Proteomes" id="UP000008718">
    <property type="component" value="Chromosome"/>
</dbReference>
<dbReference type="GO" id="GO:0008703">
    <property type="term" value="F:5-amino-6-(5-phosphoribosylamino)uracil reductase activity"/>
    <property type="evidence" value="ECO:0007669"/>
    <property type="project" value="InterPro"/>
</dbReference>
<name>E4T243_PALPW</name>
<dbReference type="SUPFAM" id="SSF53597">
    <property type="entry name" value="Dihydrofolate reductase-like"/>
    <property type="match status" value="1"/>
</dbReference>
<reference evidence="2 3" key="2">
    <citation type="journal article" date="2011" name="Stand. Genomic Sci.">
        <title>Complete genome sequence of Paludibacter propionicigenes type strain (WB4).</title>
        <authorList>
            <person name="Gronow S."/>
            <person name="Munk C."/>
            <person name="Lapidus A."/>
            <person name="Nolan M."/>
            <person name="Lucas S."/>
            <person name="Hammon N."/>
            <person name="Deshpande S."/>
            <person name="Cheng J.F."/>
            <person name="Tapia R."/>
            <person name="Han C."/>
            <person name="Goodwin L."/>
            <person name="Pitluck S."/>
            <person name="Liolios K."/>
            <person name="Ivanova N."/>
            <person name="Mavromatis K."/>
            <person name="Mikhailova N."/>
            <person name="Pati A."/>
            <person name="Chen A."/>
            <person name="Palaniappan K."/>
            <person name="Land M."/>
            <person name="Hauser L."/>
            <person name="Chang Y.J."/>
            <person name="Jeffries C.D."/>
            <person name="Brambilla E."/>
            <person name="Rohde M."/>
            <person name="Goker M."/>
            <person name="Detter J.C."/>
            <person name="Woyke T."/>
            <person name="Bristow J."/>
            <person name="Eisen J.A."/>
            <person name="Markowitz V."/>
            <person name="Hugenholtz P."/>
            <person name="Kyrpides N.C."/>
            <person name="Klenk H.P."/>
        </authorList>
    </citation>
    <scope>NUCLEOTIDE SEQUENCE [LARGE SCALE GENOMIC DNA]</scope>
    <source>
        <strain evidence="3">DSM 17365 / JCM 13257 / WB4</strain>
    </source>
</reference>
<dbReference type="GO" id="GO:0009231">
    <property type="term" value="P:riboflavin biosynthetic process"/>
    <property type="evidence" value="ECO:0007669"/>
    <property type="project" value="InterPro"/>
</dbReference>
<dbReference type="Pfam" id="PF01872">
    <property type="entry name" value="RibD_C"/>
    <property type="match status" value="1"/>
</dbReference>
<dbReference type="Gene3D" id="3.40.430.10">
    <property type="entry name" value="Dihydrofolate Reductase, subunit A"/>
    <property type="match status" value="1"/>
</dbReference>
<dbReference type="InterPro" id="IPR024072">
    <property type="entry name" value="DHFR-like_dom_sf"/>
</dbReference>
<gene>
    <name evidence="2" type="ordered locus">Palpr_0631</name>
</gene>
<dbReference type="KEGG" id="ppn:Palpr_0631"/>
<accession>E4T243</accession>
<evidence type="ECO:0000313" key="3">
    <source>
        <dbReference type="Proteomes" id="UP000008718"/>
    </source>
</evidence>
<organism evidence="2 3">
    <name type="scientific">Paludibacter propionicigenes (strain DSM 17365 / JCM 13257 / WB4)</name>
    <dbReference type="NCBI Taxonomy" id="694427"/>
    <lineage>
        <taxon>Bacteria</taxon>
        <taxon>Pseudomonadati</taxon>
        <taxon>Bacteroidota</taxon>
        <taxon>Bacteroidia</taxon>
        <taxon>Bacteroidales</taxon>
        <taxon>Paludibacteraceae</taxon>
        <taxon>Paludibacter</taxon>
    </lineage>
</organism>
<proteinExistence type="predicted"/>
<evidence type="ECO:0000259" key="1">
    <source>
        <dbReference type="Pfam" id="PF01872"/>
    </source>
</evidence>
<dbReference type="RefSeq" id="WP_013444156.1">
    <property type="nucleotide sequence ID" value="NC_014734.1"/>
</dbReference>
<protein>
    <submittedName>
        <fullName evidence="2">Bifunctional deaminase-reductase domain protein</fullName>
    </submittedName>
</protein>
<evidence type="ECO:0000313" key="2">
    <source>
        <dbReference type="EMBL" id="ADQ78787.1"/>
    </source>
</evidence>
<dbReference type="OrthoDB" id="195113at2"/>